<keyword evidence="3" id="KW-1185">Reference proteome</keyword>
<proteinExistence type="predicted"/>
<protein>
    <submittedName>
        <fullName evidence="2">Uncharacterized protein</fullName>
    </submittedName>
</protein>
<evidence type="ECO:0000256" key="1">
    <source>
        <dbReference type="SAM" id="MobiDB-lite"/>
    </source>
</evidence>
<evidence type="ECO:0000313" key="2">
    <source>
        <dbReference type="EMBL" id="ROV99373.1"/>
    </source>
</evidence>
<accession>A0A423W7Q7</accession>
<reference evidence="2 3" key="1">
    <citation type="submission" date="2015-09" db="EMBL/GenBank/DDBJ databases">
        <title>Host preference determinants of Valsa canker pathogens revealed by comparative genomics.</title>
        <authorList>
            <person name="Yin Z."/>
            <person name="Huang L."/>
        </authorList>
    </citation>
    <scope>NUCLEOTIDE SEQUENCE [LARGE SCALE GENOMIC DNA]</scope>
    <source>
        <strain evidence="2 3">YSFL</strain>
    </source>
</reference>
<comment type="caution">
    <text evidence="2">The sequence shown here is derived from an EMBL/GenBank/DDBJ whole genome shotgun (WGS) entry which is preliminary data.</text>
</comment>
<dbReference type="OrthoDB" id="5219011at2759"/>
<dbReference type="EMBL" id="LJZO01000011">
    <property type="protein sequence ID" value="ROV99373.1"/>
    <property type="molecule type" value="Genomic_DNA"/>
</dbReference>
<feature type="compositionally biased region" description="Acidic residues" evidence="1">
    <location>
        <begin position="248"/>
        <end position="257"/>
    </location>
</feature>
<feature type="region of interest" description="Disordered" evidence="1">
    <location>
        <begin position="244"/>
        <end position="277"/>
    </location>
</feature>
<evidence type="ECO:0000313" key="3">
    <source>
        <dbReference type="Proteomes" id="UP000284375"/>
    </source>
</evidence>
<dbReference type="AlphaFoldDB" id="A0A423W7Q7"/>
<organism evidence="2 3">
    <name type="scientific">Cytospora chrysosperma</name>
    <name type="common">Cytospora canker fungus</name>
    <name type="synonym">Sphaeria chrysosperma</name>
    <dbReference type="NCBI Taxonomy" id="252740"/>
    <lineage>
        <taxon>Eukaryota</taxon>
        <taxon>Fungi</taxon>
        <taxon>Dikarya</taxon>
        <taxon>Ascomycota</taxon>
        <taxon>Pezizomycotina</taxon>
        <taxon>Sordariomycetes</taxon>
        <taxon>Sordariomycetidae</taxon>
        <taxon>Diaporthales</taxon>
        <taxon>Cytosporaceae</taxon>
        <taxon>Cytospora</taxon>
    </lineage>
</organism>
<sequence>MERNANFDYRNYFFPGPAFPVQVYPISGSPRFPFSSSFGAAAMNGLGPHIFPAVSGEDVTEEVVRSEGRMDSSKASELSDPSHALVKTRNTTVSLTPLQVDEALQGLSRQLDKAIAFCEKCLNKHSQVVNDINIHAKKDARNTLWKGLLESRFDASDRDKDLFHKLPGRIEYCTQQIREAASADPSANSVNHDKRREFERLILKVNQISVVCEKISSLSRKATGDRQICEGMVDEMKTLKGLCQEDIGSPEDNDGNDDDNHQDYGDTAAARGWGGGQ</sequence>
<gene>
    <name evidence="2" type="ORF">VSDG_03857</name>
</gene>
<name>A0A423W7Q7_CYTCH</name>
<dbReference type="Proteomes" id="UP000284375">
    <property type="component" value="Unassembled WGS sequence"/>
</dbReference>